<evidence type="ECO:0000313" key="2">
    <source>
        <dbReference type="EMBL" id="KFH13361.1"/>
    </source>
</evidence>
<gene>
    <name evidence="2" type="ORF">TGMAS_258090A</name>
</gene>
<feature type="compositionally biased region" description="Polar residues" evidence="1">
    <location>
        <begin position="34"/>
        <end position="47"/>
    </location>
</feature>
<evidence type="ECO:0000256" key="1">
    <source>
        <dbReference type="SAM" id="MobiDB-lite"/>
    </source>
</evidence>
<reference evidence="2 3" key="1">
    <citation type="submission" date="2014-04" db="EMBL/GenBank/DDBJ databases">
        <authorList>
            <person name="Sibley D."/>
            <person name="Venepally P."/>
            <person name="Karamycheva S."/>
            <person name="Hadjithomas M."/>
            <person name="Khan A."/>
            <person name="Brunk B."/>
            <person name="Roos D."/>
            <person name="Caler E."/>
            <person name="Lorenzi H."/>
        </authorList>
    </citation>
    <scope>NUCLEOTIDE SEQUENCE [LARGE SCALE GENOMIC DNA]</scope>
    <source>
        <strain evidence="2 3">MAS</strain>
    </source>
</reference>
<feature type="region of interest" description="Disordered" evidence="1">
    <location>
        <begin position="26"/>
        <end position="50"/>
    </location>
</feature>
<comment type="caution">
    <text evidence="2">The sequence shown here is derived from an EMBL/GenBank/DDBJ whole genome shotgun (WGS) entry which is preliminary data.</text>
</comment>
<dbReference type="AlphaFoldDB" id="A0A086QL79"/>
<dbReference type="VEuPathDB" id="ToxoDB:TGMAS_258090A"/>
<name>A0A086QL79_TOXGO</name>
<organism evidence="2 3">
    <name type="scientific">Toxoplasma gondii MAS</name>
    <dbReference type="NCBI Taxonomy" id="943118"/>
    <lineage>
        <taxon>Eukaryota</taxon>
        <taxon>Sar</taxon>
        <taxon>Alveolata</taxon>
        <taxon>Apicomplexa</taxon>
        <taxon>Conoidasida</taxon>
        <taxon>Coccidia</taxon>
        <taxon>Eucoccidiorida</taxon>
        <taxon>Eimeriorina</taxon>
        <taxon>Sarcocystidae</taxon>
        <taxon>Toxoplasma</taxon>
    </lineage>
</organism>
<evidence type="ECO:0000313" key="3">
    <source>
        <dbReference type="Proteomes" id="UP000028821"/>
    </source>
</evidence>
<dbReference type="EMBL" id="AEXC02001411">
    <property type="protein sequence ID" value="KFH13361.1"/>
    <property type="molecule type" value="Genomic_DNA"/>
</dbReference>
<accession>A0A086QL79</accession>
<protein>
    <submittedName>
        <fullName evidence="2">Uncharacterized protein</fullName>
    </submittedName>
</protein>
<sequence>MFSRDFRLQPPSSVPPERFCLSFAARTRPERSTHSPQTPRSCETANSRGRESVTAADCTPELLLRWQRNSCYRVRVRTEVRVLARGLSRVLVAPRPPLLRGWEFRKN</sequence>
<dbReference type="Proteomes" id="UP000028821">
    <property type="component" value="Unassembled WGS sequence"/>
</dbReference>
<proteinExistence type="predicted"/>